<gene>
    <name evidence="8" type="ORF">BDW02DRAFT_597984</name>
</gene>
<evidence type="ECO:0000256" key="6">
    <source>
        <dbReference type="SAM" id="MobiDB-lite"/>
    </source>
</evidence>
<dbReference type="InterPro" id="IPR051972">
    <property type="entry name" value="Glutamate-rich_WD_repeat"/>
</dbReference>
<feature type="compositionally biased region" description="Basic and acidic residues" evidence="6">
    <location>
        <begin position="15"/>
        <end position="25"/>
    </location>
</feature>
<feature type="compositionally biased region" description="Acidic residues" evidence="6">
    <location>
        <begin position="163"/>
        <end position="177"/>
    </location>
</feature>
<dbReference type="InterPro" id="IPR022052">
    <property type="entry name" value="Histone-bd_RBBP4-like_N"/>
</dbReference>
<keyword evidence="9" id="KW-1185">Reference proteome</keyword>
<dbReference type="AlphaFoldDB" id="A0A6A5KK16"/>
<protein>
    <submittedName>
        <fullName evidence="8">WD40 repeat-like protein</fullName>
    </submittedName>
</protein>
<dbReference type="SUPFAM" id="SSF50978">
    <property type="entry name" value="WD40 repeat-like"/>
    <property type="match status" value="1"/>
</dbReference>
<comment type="subcellular location">
    <subcellularLocation>
        <location evidence="1">Nucleus</location>
    </subcellularLocation>
</comment>
<evidence type="ECO:0000256" key="1">
    <source>
        <dbReference type="ARBA" id="ARBA00004123"/>
    </source>
</evidence>
<feature type="region of interest" description="Disordered" evidence="6">
    <location>
        <begin position="1"/>
        <end position="90"/>
    </location>
</feature>
<dbReference type="Gene3D" id="2.130.10.10">
    <property type="entry name" value="YVTN repeat-like/Quinoprotein amine dehydrogenase"/>
    <property type="match status" value="1"/>
</dbReference>
<keyword evidence="4" id="KW-0539">Nucleus</keyword>
<dbReference type="InterPro" id="IPR036322">
    <property type="entry name" value="WD40_repeat_dom_sf"/>
</dbReference>
<feature type="repeat" description="WD" evidence="5">
    <location>
        <begin position="402"/>
        <end position="436"/>
    </location>
</feature>
<feature type="domain" description="Histone-binding protein RBBP4-like N-terminal" evidence="7">
    <location>
        <begin position="89"/>
        <end position="157"/>
    </location>
</feature>
<dbReference type="PANTHER" id="PTHR45903:SF1">
    <property type="entry name" value="GLUTAMATE-RICH WD REPEAT-CONTAINING PROTEIN 1"/>
    <property type="match status" value="1"/>
</dbReference>
<sequence>MAKRPADSEQEQEQEAMKNGHRPMEIDPQNEAGDFEDEFEDEFESEDEILEAGVDGRPDEEREAEERENGMDIDQGTFIPGRHKLSPGETLNPDLSTYEMLHTLEAPWPCLSCDIVPDALGPDRKTYPATVYAVAGTQAARGRDKENQIMVMKMSSLSRMEKDDDDSDEEGSDDEASDPILETKSIPLTSCTNRIRAHQTPQATAAKPPTTLTAAMTESGQVLIHDVTPHLTAFDTPGTTISPAQNKPIHTIRAHGSNEGYAVDWSPLIAEGKLLTGDCSGKICATTRRPDGSFETDTALYTGHRGTVEEIQWSPTEKHVFSSASNDGTVKIWDARSKSRKAVLSVPVSKTDVNVLSWSHQTAHLLATGADDGEWAVWDLRQWKPSTGGGASQSKPSPVASYTFHKEQITSVEWHPTDDSIVLVCAGDNTLTLWDLAVELDDEESRFTAGMQDVPPQLLFVHYMEQIKEAHWHPQIPGAIMATGGSGFNVFKTISV</sequence>
<dbReference type="PROSITE" id="PS50294">
    <property type="entry name" value="WD_REPEATS_REGION"/>
    <property type="match status" value="2"/>
</dbReference>
<dbReference type="OrthoDB" id="2161379at2759"/>
<feature type="compositionally biased region" description="Acidic residues" evidence="6">
    <location>
        <begin position="33"/>
        <end position="50"/>
    </location>
</feature>
<proteinExistence type="predicted"/>
<evidence type="ECO:0000313" key="9">
    <source>
        <dbReference type="Proteomes" id="UP000800040"/>
    </source>
</evidence>
<dbReference type="GO" id="GO:0005730">
    <property type="term" value="C:nucleolus"/>
    <property type="evidence" value="ECO:0007669"/>
    <property type="project" value="TreeGrafter"/>
</dbReference>
<dbReference type="EMBL" id="ML975298">
    <property type="protein sequence ID" value="KAF1834724.1"/>
    <property type="molecule type" value="Genomic_DNA"/>
</dbReference>
<evidence type="ECO:0000256" key="4">
    <source>
        <dbReference type="ARBA" id="ARBA00023242"/>
    </source>
</evidence>
<dbReference type="PROSITE" id="PS50082">
    <property type="entry name" value="WD_REPEATS_2"/>
    <property type="match status" value="2"/>
</dbReference>
<dbReference type="InterPro" id="IPR019775">
    <property type="entry name" value="WD40_repeat_CS"/>
</dbReference>
<feature type="repeat" description="WD" evidence="5">
    <location>
        <begin position="301"/>
        <end position="343"/>
    </location>
</feature>
<reference evidence="8" key="1">
    <citation type="submission" date="2020-01" db="EMBL/GenBank/DDBJ databases">
        <authorList>
            <consortium name="DOE Joint Genome Institute"/>
            <person name="Haridas S."/>
            <person name="Albert R."/>
            <person name="Binder M."/>
            <person name="Bloem J."/>
            <person name="Labutti K."/>
            <person name="Salamov A."/>
            <person name="Andreopoulos B."/>
            <person name="Baker S.E."/>
            <person name="Barry K."/>
            <person name="Bills G."/>
            <person name="Bluhm B.H."/>
            <person name="Cannon C."/>
            <person name="Castanera R."/>
            <person name="Culley D.E."/>
            <person name="Daum C."/>
            <person name="Ezra D."/>
            <person name="Gonzalez J.B."/>
            <person name="Henrissat B."/>
            <person name="Kuo A."/>
            <person name="Liang C."/>
            <person name="Lipzen A."/>
            <person name="Lutzoni F."/>
            <person name="Magnuson J."/>
            <person name="Mondo S."/>
            <person name="Nolan M."/>
            <person name="Ohm R."/>
            <person name="Pangilinan J."/>
            <person name="Park H.-J."/>
            <person name="Ramirez L."/>
            <person name="Alfaro M."/>
            <person name="Sun H."/>
            <person name="Tritt A."/>
            <person name="Yoshinaga Y."/>
            <person name="Zwiers L.-H."/>
            <person name="Turgeon B.G."/>
            <person name="Goodwin S.B."/>
            <person name="Spatafora J.W."/>
            <person name="Crous P.W."/>
            <person name="Grigoriev I.V."/>
        </authorList>
    </citation>
    <scope>NUCLEOTIDE SEQUENCE</scope>
    <source>
        <strain evidence="8">P77</strain>
    </source>
</reference>
<dbReference type="InterPro" id="IPR015943">
    <property type="entry name" value="WD40/YVTN_repeat-like_dom_sf"/>
</dbReference>
<feature type="region of interest" description="Disordered" evidence="6">
    <location>
        <begin position="154"/>
        <end position="185"/>
    </location>
</feature>
<dbReference type="SMART" id="SM00320">
    <property type="entry name" value="WD40"/>
    <property type="match status" value="4"/>
</dbReference>
<keyword evidence="3" id="KW-0677">Repeat</keyword>
<dbReference type="Pfam" id="PF12265">
    <property type="entry name" value="CAF1C_H4-bd"/>
    <property type="match status" value="1"/>
</dbReference>
<dbReference type="InterPro" id="IPR001680">
    <property type="entry name" value="WD40_rpt"/>
</dbReference>
<accession>A0A6A5KK16</accession>
<evidence type="ECO:0000259" key="7">
    <source>
        <dbReference type="Pfam" id="PF12265"/>
    </source>
</evidence>
<dbReference type="GO" id="GO:0042254">
    <property type="term" value="P:ribosome biogenesis"/>
    <property type="evidence" value="ECO:0007669"/>
    <property type="project" value="TreeGrafter"/>
</dbReference>
<evidence type="ECO:0000256" key="5">
    <source>
        <dbReference type="PROSITE-ProRule" id="PRU00221"/>
    </source>
</evidence>
<keyword evidence="2 5" id="KW-0853">WD repeat</keyword>
<organism evidence="8 9">
    <name type="scientific">Decorospora gaudefroyi</name>
    <dbReference type="NCBI Taxonomy" id="184978"/>
    <lineage>
        <taxon>Eukaryota</taxon>
        <taxon>Fungi</taxon>
        <taxon>Dikarya</taxon>
        <taxon>Ascomycota</taxon>
        <taxon>Pezizomycotina</taxon>
        <taxon>Dothideomycetes</taxon>
        <taxon>Pleosporomycetidae</taxon>
        <taxon>Pleosporales</taxon>
        <taxon>Pleosporineae</taxon>
        <taxon>Pleosporaceae</taxon>
        <taxon>Decorospora</taxon>
    </lineage>
</organism>
<evidence type="ECO:0000256" key="3">
    <source>
        <dbReference type="ARBA" id="ARBA00022737"/>
    </source>
</evidence>
<dbReference type="Proteomes" id="UP000800040">
    <property type="component" value="Unassembled WGS sequence"/>
</dbReference>
<feature type="compositionally biased region" description="Basic and acidic residues" evidence="6">
    <location>
        <begin position="54"/>
        <end position="70"/>
    </location>
</feature>
<dbReference type="Pfam" id="PF00400">
    <property type="entry name" value="WD40"/>
    <property type="match status" value="2"/>
</dbReference>
<evidence type="ECO:0000313" key="8">
    <source>
        <dbReference type="EMBL" id="KAF1834724.1"/>
    </source>
</evidence>
<dbReference type="PANTHER" id="PTHR45903">
    <property type="entry name" value="GLUTAMATE-RICH WD REPEAT-CONTAINING PROTEIN 1"/>
    <property type="match status" value="1"/>
</dbReference>
<dbReference type="PROSITE" id="PS00678">
    <property type="entry name" value="WD_REPEATS_1"/>
    <property type="match status" value="1"/>
</dbReference>
<name>A0A6A5KK16_9PLEO</name>
<evidence type="ECO:0000256" key="2">
    <source>
        <dbReference type="ARBA" id="ARBA00022574"/>
    </source>
</evidence>